<name>A0A644YTG4_9ZZZZ</name>
<feature type="compositionally biased region" description="Low complexity" evidence="1">
    <location>
        <begin position="72"/>
        <end position="85"/>
    </location>
</feature>
<reference evidence="2" key="1">
    <citation type="submission" date="2019-08" db="EMBL/GenBank/DDBJ databases">
        <authorList>
            <person name="Kucharzyk K."/>
            <person name="Murdoch R.W."/>
            <person name="Higgins S."/>
            <person name="Loffler F."/>
        </authorList>
    </citation>
    <scope>NUCLEOTIDE SEQUENCE</scope>
</reference>
<dbReference type="AlphaFoldDB" id="A0A644YTG4"/>
<accession>A0A644YTG4</accession>
<feature type="region of interest" description="Disordered" evidence="1">
    <location>
        <begin position="72"/>
        <end position="102"/>
    </location>
</feature>
<evidence type="ECO:0000313" key="2">
    <source>
        <dbReference type="EMBL" id="MPM29344.1"/>
    </source>
</evidence>
<evidence type="ECO:0000256" key="1">
    <source>
        <dbReference type="SAM" id="MobiDB-lite"/>
    </source>
</evidence>
<protein>
    <submittedName>
        <fullName evidence="2">Uncharacterized protein</fullName>
    </submittedName>
</protein>
<gene>
    <name evidence="2" type="ORF">SDC9_75884</name>
</gene>
<sequence length="198" mass="20668">MILPLGPVGWTVEREIPAEAAKTLARGLAPMASVAVTTAAFSATAGAASFTRSSCCFGSSMATVSTFSPASPTTAMGTMTGTSAPSSNRRASTTPSAVDSTSMVDLSVSAEHSTSPTATLSPSFTFHSTMMQDSTEFPCLGITTCCAIYVSPLLCDYDLDTLLFKQGDEVGRKSTVCDNGINLCYRHDPYEPPVAHLR</sequence>
<organism evidence="2">
    <name type="scientific">bioreactor metagenome</name>
    <dbReference type="NCBI Taxonomy" id="1076179"/>
    <lineage>
        <taxon>unclassified sequences</taxon>
        <taxon>metagenomes</taxon>
        <taxon>ecological metagenomes</taxon>
    </lineage>
</organism>
<comment type="caution">
    <text evidence="2">The sequence shown here is derived from an EMBL/GenBank/DDBJ whole genome shotgun (WGS) entry which is preliminary data.</text>
</comment>
<proteinExistence type="predicted"/>
<feature type="compositionally biased region" description="Polar residues" evidence="1">
    <location>
        <begin position="86"/>
        <end position="102"/>
    </location>
</feature>
<dbReference type="EMBL" id="VSSQ01005487">
    <property type="protein sequence ID" value="MPM29344.1"/>
    <property type="molecule type" value="Genomic_DNA"/>
</dbReference>